<sequence>MNRIINRFLSKIIILFIPLPPQEISLYETYPNFKKKLSNLTIGYIFINVLLFFFSFMIHNILILPSWLFLLYLASKVWRIRKEFREGTVLWNDFLTFQQFIIENNLFIEKSEIFLSAIFIMEETENVLIITACKIGNLLDSRLENIDTELSALVSLDLTSKQIFADKVLYSFIKEKPLRKQISTSLPAQDDGLLIDIYGDFVINLRHNYSMLVSGASGAGKSYFTYYWLTRFISQTVEGKHAKLFAIDPKQSDLYKLCRQAGMPTENFGTTNAEAFKMVRAYLNEMENRMAVYDESPAFDSVGIDIGLEPTLLVIEEYSSLVASMDSKEKKDFESMVAVISQKARSLSMGVLIVMQQPRADSLSSNIREQTVNSIFLGNPSKESAGMMFGTTDLPEVRGKGVGIYSIERGTPKEFESPQFNGDVFEIILPVWK</sequence>
<reference evidence="5" key="1">
    <citation type="submission" date="2015-10" db="EMBL/GenBank/DDBJ databases">
        <title>Draft Genome Sequences of 11 Lactococcus lactis subspecies cremoris strains.</title>
        <authorList>
            <person name="Wels M."/>
            <person name="Backus L."/>
            <person name="Boekhorst J."/>
            <person name="Dijkstra A."/>
            <person name="Beerthuizen M."/>
            <person name="Kelly W."/>
            <person name="Siezen R."/>
            <person name="Bachmann H."/>
            <person name="Van Hijum S."/>
        </authorList>
    </citation>
    <scope>NUCLEOTIDE SEQUENCE [LARGE SCALE GENOMIC DNA]</scope>
    <source>
        <strain evidence="5">LMG8520</strain>
    </source>
</reference>
<evidence type="ECO:0000313" key="5">
    <source>
        <dbReference type="Proteomes" id="UP000054230"/>
    </source>
</evidence>
<evidence type="ECO:0000259" key="3">
    <source>
        <dbReference type="PROSITE" id="PS50901"/>
    </source>
</evidence>
<keyword evidence="2" id="KW-0812">Transmembrane</keyword>
<evidence type="ECO:0000313" key="4">
    <source>
        <dbReference type="EMBL" id="KSU05202.1"/>
    </source>
</evidence>
<dbReference type="GO" id="GO:0003677">
    <property type="term" value="F:DNA binding"/>
    <property type="evidence" value="ECO:0007669"/>
    <property type="project" value="InterPro"/>
</dbReference>
<dbReference type="SUPFAM" id="SSF52540">
    <property type="entry name" value="P-loop containing nucleoside triphosphate hydrolases"/>
    <property type="match status" value="1"/>
</dbReference>
<dbReference type="PATRIC" id="fig|1360.106.peg.2168"/>
<dbReference type="PROSITE" id="PS50901">
    <property type="entry name" value="FTSK"/>
    <property type="match status" value="1"/>
</dbReference>
<organism evidence="4 5">
    <name type="scientific">Lactococcus lactis subsp. lactis</name>
    <name type="common">Streptococcus lactis</name>
    <dbReference type="NCBI Taxonomy" id="1360"/>
    <lineage>
        <taxon>Bacteria</taxon>
        <taxon>Bacillati</taxon>
        <taxon>Bacillota</taxon>
        <taxon>Bacilli</taxon>
        <taxon>Lactobacillales</taxon>
        <taxon>Streptococcaceae</taxon>
        <taxon>Lactococcus</taxon>
    </lineage>
</organism>
<dbReference type="InterPro" id="IPR002543">
    <property type="entry name" value="FtsK_dom"/>
</dbReference>
<evidence type="ECO:0000256" key="2">
    <source>
        <dbReference type="SAM" id="Phobius"/>
    </source>
</evidence>
<dbReference type="Proteomes" id="UP000054230">
    <property type="component" value="Unassembled WGS sequence"/>
</dbReference>
<keyword evidence="2" id="KW-0472">Membrane</keyword>
<proteinExistence type="predicted"/>
<feature type="domain" description="FtsK" evidence="3">
    <location>
        <begin position="198"/>
        <end position="386"/>
    </location>
</feature>
<feature type="binding site" evidence="1">
    <location>
        <begin position="215"/>
        <end position="222"/>
    </location>
    <ligand>
        <name>ATP</name>
        <dbReference type="ChEBI" id="CHEBI:30616"/>
    </ligand>
</feature>
<keyword evidence="1" id="KW-0067">ATP-binding</keyword>
<evidence type="ECO:0000256" key="1">
    <source>
        <dbReference type="PROSITE-ProRule" id="PRU00289"/>
    </source>
</evidence>
<name>A0A0V8CV61_LACLL</name>
<keyword evidence="1" id="KW-0547">Nucleotide-binding</keyword>
<dbReference type="InterPro" id="IPR027417">
    <property type="entry name" value="P-loop_NTPase"/>
</dbReference>
<comment type="caution">
    <text evidence="4">The sequence shown here is derived from an EMBL/GenBank/DDBJ whole genome shotgun (WGS) entry which is preliminary data.</text>
</comment>
<keyword evidence="2" id="KW-1133">Transmembrane helix</keyword>
<feature type="transmembrane region" description="Helical" evidence="2">
    <location>
        <begin position="42"/>
        <end position="75"/>
    </location>
</feature>
<dbReference type="EMBL" id="LKLP01000129">
    <property type="protein sequence ID" value="KSU05202.1"/>
    <property type="molecule type" value="Genomic_DNA"/>
</dbReference>
<protein>
    <submittedName>
        <fullName evidence="4">FtsK protein</fullName>
    </submittedName>
</protein>
<dbReference type="AlphaFoldDB" id="A0A0V8CV61"/>
<gene>
    <name evidence="4" type="ORF">LMG8520_2594</name>
</gene>
<dbReference type="Gene3D" id="3.40.50.300">
    <property type="entry name" value="P-loop containing nucleotide triphosphate hydrolases"/>
    <property type="match status" value="1"/>
</dbReference>
<dbReference type="GO" id="GO:0005524">
    <property type="term" value="F:ATP binding"/>
    <property type="evidence" value="ECO:0007669"/>
    <property type="project" value="UniProtKB-UniRule"/>
</dbReference>
<dbReference type="RefSeq" id="WP_174519790.1">
    <property type="nucleotide sequence ID" value="NZ_LKLP01000129.1"/>
</dbReference>
<accession>A0A0V8CV61</accession>